<accession>A0A8J3Z490</accession>
<dbReference type="EMBL" id="BOPG01000023">
    <property type="protein sequence ID" value="GIJ56107.1"/>
    <property type="molecule type" value="Genomic_DNA"/>
</dbReference>
<organism evidence="1 2">
    <name type="scientific">Virgisporangium aurantiacum</name>
    <dbReference type="NCBI Taxonomy" id="175570"/>
    <lineage>
        <taxon>Bacteria</taxon>
        <taxon>Bacillati</taxon>
        <taxon>Actinomycetota</taxon>
        <taxon>Actinomycetes</taxon>
        <taxon>Micromonosporales</taxon>
        <taxon>Micromonosporaceae</taxon>
        <taxon>Virgisporangium</taxon>
    </lineage>
</organism>
<dbReference type="Proteomes" id="UP000612585">
    <property type="component" value="Unassembled WGS sequence"/>
</dbReference>
<comment type="caution">
    <text evidence="1">The sequence shown here is derived from an EMBL/GenBank/DDBJ whole genome shotgun (WGS) entry which is preliminary data.</text>
</comment>
<keyword evidence="2" id="KW-1185">Reference proteome</keyword>
<name>A0A8J3Z490_9ACTN</name>
<evidence type="ECO:0000313" key="1">
    <source>
        <dbReference type="EMBL" id="GIJ56107.1"/>
    </source>
</evidence>
<reference evidence="1" key="1">
    <citation type="submission" date="2021-01" db="EMBL/GenBank/DDBJ databases">
        <title>Whole genome shotgun sequence of Virgisporangium aurantiacum NBRC 16421.</title>
        <authorList>
            <person name="Komaki H."/>
            <person name="Tamura T."/>
        </authorList>
    </citation>
    <scope>NUCLEOTIDE SEQUENCE</scope>
    <source>
        <strain evidence="1">NBRC 16421</strain>
    </source>
</reference>
<gene>
    <name evidence="1" type="ORF">Vau01_036230</name>
</gene>
<sequence length="83" mass="9512">MQGCCDECEPTAVGDQAYCDPVMSAQPGNPIYRSRWPSVTGDADRWMTPRFECHAKQARAAIGWVQQRKVRLNRRRVFRNVNA</sequence>
<evidence type="ECO:0000313" key="2">
    <source>
        <dbReference type="Proteomes" id="UP000612585"/>
    </source>
</evidence>
<protein>
    <submittedName>
        <fullName evidence="1">Uncharacterized protein</fullName>
    </submittedName>
</protein>
<proteinExistence type="predicted"/>
<dbReference type="AlphaFoldDB" id="A0A8J3Z490"/>